<dbReference type="Proteomes" id="UP000831594">
    <property type="component" value="Segment"/>
</dbReference>
<evidence type="ECO:0000313" key="2">
    <source>
        <dbReference type="Proteomes" id="UP000831594"/>
    </source>
</evidence>
<dbReference type="EMBL" id="OM638104">
    <property type="protein sequence ID" value="UNY47200.1"/>
    <property type="molecule type" value="Genomic_DNA"/>
</dbReference>
<protein>
    <submittedName>
        <fullName evidence="1">Uncharacterized protein</fullName>
    </submittedName>
</protein>
<reference evidence="1" key="1">
    <citation type="submission" date="2022-02" db="EMBL/GenBank/DDBJ databases">
        <authorList>
            <person name="Tian F."/>
            <person name="Li J."/>
            <person name="Li F."/>
            <person name="Tong Y."/>
        </authorList>
    </citation>
    <scope>NUCLEOTIDE SEQUENCE</scope>
</reference>
<proteinExistence type="predicted"/>
<keyword evidence="2" id="KW-1185">Reference proteome</keyword>
<sequence>MLLFRVLYDIDSPITGERLLNKGDIVKSVARNQRQFKGYTTLVLNKENRKVRVFKHEIEVI</sequence>
<accession>A0AAE9G524</accession>
<gene>
    <name evidence="1" type="ORF">HHOHNEGG_00023</name>
</gene>
<organism evidence="1 2">
    <name type="scientific">Clostridium phage LPCPA6</name>
    <dbReference type="NCBI Taxonomy" id="2924884"/>
    <lineage>
        <taxon>Viruses</taxon>
        <taxon>Duplodnaviria</taxon>
        <taxon>Heunggongvirae</taxon>
        <taxon>Uroviricota</taxon>
        <taxon>Caudoviricetes</taxon>
        <taxon>Guelinviridae</taxon>
        <taxon>Hzauvirus</taxon>
        <taxon>Hzauvirus LPCPA6</taxon>
    </lineage>
</organism>
<evidence type="ECO:0000313" key="1">
    <source>
        <dbReference type="EMBL" id="UNY47200.1"/>
    </source>
</evidence>
<name>A0AAE9G524_9CAUD</name>